<feature type="region of interest" description="Disordered" evidence="1">
    <location>
        <begin position="326"/>
        <end position="366"/>
    </location>
</feature>
<evidence type="ECO:0000256" key="1">
    <source>
        <dbReference type="SAM" id="MobiDB-lite"/>
    </source>
</evidence>
<reference evidence="3" key="1">
    <citation type="submission" date="2014-03" db="EMBL/GenBank/DDBJ databases">
        <authorList>
            <person name="Casaregola S."/>
        </authorList>
    </citation>
    <scope>NUCLEOTIDE SEQUENCE [LARGE SCALE GENOMIC DNA]</scope>
    <source>
        <strain evidence="3">CLIB 918</strain>
    </source>
</reference>
<evidence type="ECO:0000313" key="4">
    <source>
        <dbReference type="Proteomes" id="UP000242525"/>
    </source>
</evidence>
<feature type="compositionally biased region" description="Polar residues" evidence="1">
    <location>
        <begin position="349"/>
        <end position="366"/>
    </location>
</feature>
<dbReference type="STRING" id="1173061.A0A0J9XJT6"/>
<accession>A0A0J9XJT6</accession>
<dbReference type="InterPro" id="IPR036390">
    <property type="entry name" value="WH_DNA-bd_sf"/>
</dbReference>
<dbReference type="InterPro" id="IPR036305">
    <property type="entry name" value="RGS_sf"/>
</dbReference>
<dbReference type="SMART" id="SM00315">
    <property type="entry name" value="RGS"/>
    <property type="match status" value="1"/>
</dbReference>
<dbReference type="InterPro" id="IPR058855">
    <property type="entry name" value="RGS1/SST2-like_Fungal-DR"/>
</dbReference>
<dbReference type="EMBL" id="CCBN010000020">
    <property type="protein sequence ID" value="CDO57266.1"/>
    <property type="molecule type" value="Genomic_DNA"/>
</dbReference>
<gene>
    <name evidence="3" type="ORF">BN980_GECA20s00263g</name>
</gene>
<proteinExistence type="predicted"/>
<dbReference type="Pfam" id="PF00615">
    <property type="entry name" value="RGS"/>
    <property type="match status" value="1"/>
</dbReference>
<comment type="caution">
    <text evidence="3">The sequence shown here is derived from an EMBL/GenBank/DDBJ whole genome shotgun (WGS) entry which is preliminary data.</text>
</comment>
<feature type="domain" description="RGS" evidence="2">
    <location>
        <begin position="534"/>
        <end position="749"/>
    </location>
</feature>
<dbReference type="OrthoDB" id="196547at2759"/>
<name>A0A0J9XJT6_GEOCN</name>
<organism evidence="3 4">
    <name type="scientific">Geotrichum candidum</name>
    <name type="common">Oospora lactis</name>
    <name type="synonym">Dipodascus geotrichum</name>
    <dbReference type="NCBI Taxonomy" id="1173061"/>
    <lineage>
        <taxon>Eukaryota</taxon>
        <taxon>Fungi</taxon>
        <taxon>Dikarya</taxon>
        <taxon>Ascomycota</taxon>
        <taxon>Saccharomycotina</taxon>
        <taxon>Dipodascomycetes</taxon>
        <taxon>Dipodascales</taxon>
        <taxon>Dipodascaceae</taxon>
        <taxon>Geotrichum</taxon>
    </lineage>
</organism>
<dbReference type="PANTHER" id="PTHR10845">
    <property type="entry name" value="REGULATOR OF G PROTEIN SIGNALING"/>
    <property type="match status" value="1"/>
</dbReference>
<keyword evidence="4" id="KW-1185">Reference proteome</keyword>
<dbReference type="PROSITE" id="PS50132">
    <property type="entry name" value="RGS"/>
    <property type="match status" value="1"/>
</dbReference>
<sequence length="771" mass="84714">MASSISFKPITKIFAEKDVDTSDNLHKHHNNSTNAYIIPSMSNPRPSSHGFQRTSTNKLFTRDIDTIFSMLMIALSPQEHSRRRKQSFLSPKMHLFSFTVEEALAAIQNLSVKIVSGSTKTTISCCVSSGSAGLFLERFMSARLLHCPADRTRSTPKRGTVLQPTAKGVFFIQRYCDVNGIIYNSPLLLSPLNSMCCFSFDRDPVSDAIIRNDALIYILFQRLMGPQPNVYSAASEPVSDSPYAHRYFTNPKSDALSQYYISDKGVRLSVVTSASTDDTTISSYVFTGRAMWQWMLDCTDLVYQSEAHVLVNTFLVHDMIELDTPVNPNGSAVRSGRSRLNEDNGMSLDDNSSGPTTHTNENSTDPTATMTAAASAQKVSLLSLNKDVYYRLTDTGKYLVAWPIYANEPATPIASTYAQAAAAAAKEADQEKTLHSSIASRSAAAIPSSVPKQISKDGIVSHQTQSIISSILKPSTILTNSKSKTHRSNGSDTSSIFRASTVEVPRPINTATVRSPAARKTATPPLPDSPNNYTLRETLADAGLNWLFTQYLRDNHCEENLLFYKDLTKFLVDFSQLRSVLLRQQEFEADAGVADPMAKTPRMLLRAEAQTCLQTCNNAIYVMYNRFLSESAPCELNIDSKSRTLLVDSITSHLKRKGRGKSGPAAAAAVAKELAKSANGNSGNTANLSTTTVCATTASASSSETEDISIDNLLVISKLLEQIKVHVYRTMETDSLPKFFMSSLYVEGMKSITKLKKKLKQQQCVQMQSCN</sequence>
<dbReference type="AlphaFoldDB" id="A0A0J9XJT6"/>
<evidence type="ECO:0000259" key="2">
    <source>
        <dbReference type="PROSITE" id="PS50132"/>
    </source>
</evidence>
<dbReference type="PANTHER" id="PTHR10845:SF192">
    <property type="entry name" value="DOUBLE HIT, ISOFORM B"/>
    <property type="match status" value="1"/>
</dbReference>
<dbReference type="InterPro" id="IPR044926">
    <property type="entry name" value="RGS_subdomain_2"/>
</dbReference>
<dbReference type="SUPFAM" id="SSF46785">
    <property type="entry name" value="Winged helix' DNA-binding domain"/>
    <property type="match status" value="1"/>
</dbReference>
<dbReference type="Pfam" id="PF25889">
    <property type="entry name" value="WHD_Fungal_DR"/>
    <property type="match status" value="1"/>
</dbReference>
<dbReference type="Gene3D" id="1.10.167.10">
    <property type="entry name" value="Regulator of G-protein Signalling 4, domain 2"/>
    <property type="match status" value="1"/>
</dbReference>
<evidence type="ECO:0000313" key="3">
    <source>
        <dbReference type="EMBL" id="CDO57266.1"/>
    </source>
</evidence>
<dbReference type="SUPFAM" id="SSF48097">
    <property type="entry name" value="Regulator of G-protein signaling, RGS"/>
    <property type="match status" value="1"/>
</dbReference>
<dbReference type="InterPro" id="IPR016137">
    <property type="entry name" value="RGS"/>
</dbReference>
<protein>
    <submittedName>
        <fullName evidence="3">Similar to Saccharomyces cerevisiae YLR452C SST2 GTPase-activating protein for Gpa1p, regulates desensitization to alpha factor pheromone</fullName>
    </submittedName>
</protein>
<dbReference type="Proteomes" id="UP000242525">
    <property type="component" value="Unassembled WGS sequence"/>
</dbReference>